<dbReference type="SMART" id="SM00490">
    <property type="entry name" value="HELICc"/>
    <property type="match status" value="1"/>
</dbReference>
<comment type="similarity">
    <text evidence="2">Belongs to the helicase family. RLR subfamily.</text>
</comment>
<dbReference type="GO" id="GO:0003723">
    <property type="term" value="F:RNA binding"/>
    <property type="evidence" value="ECO:0007669"/>
    <property type="project" value="UniProtKB-KW"/>
</dbReference>
<dbReference type="InterPro" id="IPR027417">
    <property type="entry name" value="P-loop_NTPase"/>
</dbReference>
<evidence type="ECO:0000259" key="18">
    <source>
        <dbReference type="PROSITE" id="PS51192"/>
    </source>
</evidence>
<evidence type="ECO:0000256" key="10">
    <source>
        <dbReference type="ARBA" id="ARBA00022833"/>
    </source>
</evidence>
<comment type="catalytic activity">
    <reaction evidence="15">
        <text>ATP + H2O = ADP + phosphate + H(+)</text>
        <dbReference type="Rhea" id="RHEA:13065"/>
        <dbReference type="ChEBI" id="CHEBI:15377"/>
        <dbReference type="ChEBI" id="CHEBI:15378"/>
        <dbReference type="ChEBI" id="CHEBI:30616"/>
        <dbReference type="ChEBI" id="CHEBI:43474"/>
        <dbReference type="ChEBI" id="CHEBI:456216"/>
        <dbReference type="EC" id="3.6.4.13"/>
    </reaction>
    <physiologicalReaction direction="left-to-right" evidence="15">
        <dbReference type="Rhea" id="RHEA:13066"/>
    </physiologicalReaction>
</comment>
<evidence type="ECO:0000256" key="7">
    <source>
        <dbReference type="ARBA" id="ARBA00022741"/>
    </source>
</evidence>
<keyword evidence="12" id="KW-0391">Immunity</keyword>
<dbReference type="GO" id="GO:0005524">
    <property type="term" value="F:ATP binding"/>
    <property type="evidence" value="ECO:0007669"/>
    <property type="project" value="UniProtKB-KW"/>
</dbReference>
<dbReference type="PROSITE" id="PS50835">
    <property type="entry name" value="IG_LIKE"/>
    <property type="match status" value="1"/>
</dbReference>
<dbReference type="PANTHER" id="PTHR14074">
    <property type="entry name" value="HELICASE WITH DEATH DOMAIN-RELATED"/>
    <property type="match status" value="1"/>
</dbReference>
<evidence type="ECO:0000259" key="20">
    <source>
        <dbReference type="PROSITE" id="PS51789"/>
    </source>
</evidence>
<evidence type="ECO:0000256" key="12">
    <source>
        <dbReference type="ARBA" id="ARBA00022859"/>
    </source>
</evidence>
<evidence type="ECO:0000256" key="14">
    <source>
        <dbReference type="ARBA" id="ARBA00023118"/>
    </source>
</evidence>
<keyword evidence="5" id="KW-0399">Innate immunity</keyword>
<dbReference type="Pfam" id="PF18119">
    <property type="entry name" value="RIG-I_C"/>
    <property type="match status" value="1"/>
</dbReference>
<dbReference type="PROSITE" id="PS51789">
    <property type="entry name" value="RLR_CTR"/>
    <property type="match status" value="1"/>
</dbReference>
<feature type="domain" description="Helicase ATP-binding" evidence="18">
    <location>
        <begin position="344"/>
        <end position="524"/>
    </location>
</feature>
<sequence>MATASGSGVSHKTHYARLGHASQLLIPNMLKEVLAHFIPSNTIYKTVSKCNKLNKRLKPGEWAKIRDAATKGYSEFDISLIYTILRNLYPNIQPSSGWSHPNDPMPHEVSLGDDMERCRRSRNHILHRGNTTVTDKELDDVFTDFKLIAERLEVLLGKQNKEFSSQFEHLRTCCMDENTERMYLDQLRELMEKEKDTLESIQALEDRGTYTEERVLQVEHELQSLKDTVQSLNTSHDDQILVFREPLEDRTCFEGDTVSLECVIEGGKKPSKWYKDENAVRVLSDNFRDESKDQTYKLTILHATREDAGVYKILIGNTSKDVRLNVIERPPSLVELRSYQQELAELALKGENTIICAGTNAGKTYVAFHVIESHLLKNPRGKVVFINKTNVLLGQQYKRACDTFTTLHFQGKIKIWKADEDDSENFETEIGNARLIFLTPKSLCNQLIETAVTKVSIDIFTLIVLDECHHTHDKSVYNELMSYYRIAKYREKTHRLPQILGLTASPGTNKAKDLSSAKDHLRKVMANLDVTKLSVVQRHRAELLQYTSIPEKVPIASATRQFDPLKDILLGAMEYVENKLNSRIVSNFLTENLHNDRDLYEALGNTPAQRTEVRYIQWIGETKEKVEHVLHKDPKVPRLLHACLRHLELYTECLEINSLLEIDQVREMIMQRYADESFASQNANTNEETEIVSKLRDVFAEIREIGRNIEGNPDIKNVIERIKNEYQQLEEDSRFIIFVKTRATAKALAERLPSYLRSTHLTGSHKSVEEGGLPAHEQIEVLEKFKNGEHLCIVATSVGCEGLDVPQCNMMIRYRFSADEINSLQMRGRVRKREGSEVIVGTTQEFETEKKNIQRQFLMSQAIDEVSKLNITRDIAIAEKMVYEIEEIERRSANLKLTQKRRGLFSINCKYCGVVITDGDLMRQVNEKLFLVCDKSMLTRVERRQIPKKKQREFDGCKKLGKAFGLECGHNWGSIVIYKECEFVALSQDYIKIFDRQSDSFINCEKWNDLKFKIEEISDEDFMNYNR</sequence>
<dbReference type="GO" id="GO:0005737">
    <property type="term" value="C:cytoplasm"/>
    <property type="evidence" value="ECO:0007669"/>
    <property type="project" value="UniProtKB-SubCell"/>
</dbReference>
<dbReference type="InterPro" id="IPR003599">
    <property type="entry name" value="Ig_sub"/>
</dbReference>
<dbReference type="InterPro" id="IPR038557">
    <property type="entry name" value="RLR_C_sf"/>
</dbReference>
<name>A0A6J8CLB2_MYTCO</name>
<dbReference type="Gene3D" id="1.20.1320.30">
    <property type="match status" value="1"/>
</dbReference>
<dbReference type="OrthoDB" id="416741at2759"/>
<dbReference type="Gene3D" id="2.60.40.10">
    <property type="entry name" value="Immunoglobulins"/>
    <property type="match status" value="1"/>
</dbReference>
<dbReference type="GO" id="GO:0003724">
    <property type="term" value="F:RNA helicase activity"/>
    <property type="evidence" value="ECO:0007669"/>
    <property type="project" value="UniProtKB-EC"/>
</dbReference>
<dbReference type="Pfam" id="PF00271">
    <property type="entry name" value="Helicase_C"/>
    <property type="match status" value="1"/>
</dbReference>
<organism evidence="21 22">
    <name type="scientific">Mytilus coruscus</name>
    <name type="common">Sea mussel</name>
    <dbReference type="NCBI Taxonomy" id="42192"/>
    <lineage>
        <taxon>Eukaryota</taxon>
        <taxon>Metazoa</taxon>
        <taxon>Spiralia</taxon>
        <taxon>Lophotrochozoa</taxon>
        <taxon>Mollusca</taxon>
        <taxon>Bivalvia</taxon>
        <taxon>Autobranchia</taxon>
        <taxon>Pteriomorphia</taxon>
        <taxon>Mytilida</taxon>
        <taxon>Mytiloidea</taxon>
        <taxon>Mytilidae</taxon>
        <taxon>Mytilinae</taxon>
        <taxon>Mytilus</taxon>
    </lineage>
</organism>
<dbReference type="InterPro" id="IPR001650">
    <property type="entry name" value="Helicase_C-like"/>
</dbReference>
<evidence type="ECO:0000256" key="3">
    <source>
        <dbReference type="ARBA" id="ARBA00012552"/>
    </source>
</evidence>
<keyword evidence="10" id="KW-0862">Zinc</keyword>
<evidence type="ECO:0000256" key="2">
    <source>
        <dbReference type="ARBA" id="ARBA00006866"/>
    </source>
</evidence>
<evidence type="ECO:0000256" key="4">
    <source>
        <dbReference type="ARBA" id="ARBA00022490"/>
    </source>
</evidence>
<dbReference type="InterPro" id="IPR036179">
    <property type="entry name" value="Ig-like_dom_sf"/>
</dbReference>
<keyword evidence="14" id="KW-0051">Antiviral defense</keyword>
<keyword evidence="13" id="KW-0694">RNA-binding</keyword>
<dbReference type="InterPro" id="IPR014001">
    <property type="entry name" value="Helicase_ATP-bd"/>
</dbReference>
<dbReference type="SUPFAM" id="SSF52540">
    <property type="entry name" value="P-loop containing nucleoside triphosphate hydrolases"/>
    <property type="match status" value="1"/>
</dbReference>
<protein>
    <recommendedName>
        <fullName evidence="3">RNA helicase</fullName>
        <ecNumber evidence="3">3.6.4.13</ecNumber>
    </recommendedName>
</protein>
<dbReference type="InterPro" id="IPR006935">
    <property type="entry name" value="Helicase/UvrB_N"/>
</dbReference>
<feature type="domain" description="Helicase C-terminal" evidence="19">
    <location>
        <begin position="714"/>
        <end position="896"/>
    </location>
</feature>
<dbReference type="Gene3D" id="3.40.50.300">
    <property type="entry name" value="P-loop containing nucleotide triphosphate hydrolases"/>
    <property type="match status" value="2"/>
</dbReference>
<dbReference type="InterPro" id="IPR013098">
    <property type="entry name" value="Ig_I-set"/>
</dbReference>
<keyword evidence="22" id="KW-1185">Reference proteome</keyword>
<evidence type="ECO:0000256" key="13">
    <source>
        <dbReference type="ARBA" id="ARBA00022884"/>
    </source>
</evidence>
<dbReference type="InterPro" id="IPR051363">
    <property type="entry name" value="RLR_Helicase"/>
</dbReference>
<evidence type="ECO:0000256" key="8">
    <source>
        <dbReference type="ARBA" id="ARBA00022801"/>
    </source>
</evidence>
<dbReference type="InterPro" id="IPR021673">
    <property type="entry name" value="RLR_CTR"/>
</dbReference>
<dbReference type="GO" id="GO:0045087">
    <property type="term" value="P:innate immune response"/>
    <property type="evidence" value="ECO:0007669"/>
    <property type="project" value="UniProtKB-KW"/>
</dbReference>
<dbReference type="PROSITE" id="PS51194">
    <property type="entry name" value="HELICASE_CTER"/>
    <property type="match status" value="1"/>
</dbReference>
<evidence type="ECO:0000256" key="11">
    <source>
        <dbReference type="ARBA" id="ARBA00022840"/>
    </source>
</evidence>
<evidence type="ECO:0000259" key="19">
    <source>
        <dbReference type="PROSITE" id="PS51194"/>
    </source>
</evidence>
<dbReference type="Proteomes" id="UP000507470">
    <property type="component" value="Unassembled WGS sequence"/>
</dbReference>
<dbReference type="Pfam" id="PF07679">
    <property type="entry name" value="I-set"/>
    <property type="match status" value="1"/>
</dbReference>
<dbReference type="CDD" id="cd00096">
    <property type="entry name" value="Ig"/>
    <property type="match status" value="1"/>
</dbReference>
<keyword evidence="7" id="KW-0547">Nucleotide-binding</keyword>
<comment type="subcellular location">
    <subcellularLocation>
        <location evidence="1">Cytoplasm</location>
    </subcellularLocation>
</comment>
<dbReference type="PROSITE" id="PS51192">
    <property type="entry name" value="HELICASE_ATP_BIND_1"/>
    <property type="match status" value="1"/>
</dbReference>
<feature type="domain" description="RLR CTR" evidence="20">
    <location>
        <begin position="889"/>
        <end position="1024"/>
    </location>
</feature>
<evidence type="ECO:0000256" key="6">
    <source>
        <dbReference type="ARBA" id="ARBA00022723"/>
    </source>
</evidence>
<dbReference type="InterPro" id="IPR007110">
    <property type="entry name" value="Ig-like_dom"/>
</dbReference>
<dbReference type="SMART" id="SM00487">
    <property type="entry name" value="DEXDc"/>
    <property type="match status" value="1"/>
</dbReference>
<keyword evidence="4" id="KW-0963">Cytoplasm</keyword>
<dbReference type="Pfam" id="PF18738">
    <property type="entry name" value="HEPN_DZIP3"/>
    <property type="match status" value="1"/>
</dbReference>
<feature type="coiled-coil region" evidence="16">
    <location>
        <begin position="184"/>
        <end position="235"/>
    </location>
</feature>
<dbReference type="GO" id="GO:0051607">
    <property type="term" value="P:defense response to virus"/>
    <property type="evidence" value="ECO:0007669"/>
    <property type="project" value="UniProtKB-KW"/>
</dbReference>
<dbReference type="SMART" id="SM00409">
    <property type="entry name" value="IG"/>
    <property type="match status" value="1"/>
</dbReference>
<keyword evidence="6" id="KW-0479">Metal-binding</keyword>
<evidence type="ECO:0000313" key="22">
    <source>
        <dbReference type="Proteomes" id="UP000507470"/>
    </source>
</evidence>
<accession>A0A6J8CLB2</accession>
<keyword evidence="11" id="KW-0067">ATP-binding</keyword>
<dbReference type="EMBL" id="CACVKT020005668">
    <property type="protein sequence ID" value="CAC5397218.1"/>
    <property type="molecule type" value="Genomic_DNA"/>
</dbReference>
<dbReference type="InterPro" id="IPR041249">
    <property type="entry name" value="HEPN_DZIP3"/>
</dbReference>
<dbReference type="GO" id="GO:0046872">
    <property type="term" value="F:metal ion binding"/>
    <property type="evidence" value="ECO:0007669"/>
    <property type="project" value="UniProtKB-KW"/>
</dbReference>
<evidence type="ECO:0000256" key="16">
    <source>
        <dbReference type="SAM" id="Coils"/>
    </source>
</evidence>
<dbReference type="GO" id="GO:0003677">
    <property type="term" value="F:DNA binding"/>
    <property type="evidence" value="ECO:0007669"/>
    <property type="project" value="InterPro"/>
</dbReference>
<evidence type="ECO:0000259" key="17">
    <source>
        <dbReference type="PROSITE" id="PS50835"/>
    </source>
</evidence>
<evidence type="ECO:0000256" key="15">
    <source>
        <dbReference type="ARBA" id="ARBA00049390"/>
    </source>
</evidence>
<keyword evidence="8" id="KW-0378">Hydrolase</keyword>
<evidence type="ECO:0000256" key="9">
    <source>
        <dbReference type="ARBA" id="ARBA00022806"/>
    </source>
</evidence>
<evidence type="ECO:0000256" key="1">
    <source>
        <dbReference type="ARBA" id="ARBA00004496"/>
    </source>
</evidence>
<dbReference type="SUPFAM" id="SSF48726">
    <property type="entry name" value="Immunoglobulin"/>
    <property type="match status" value="1"/>
</dbReference>
<reference evidence="21 22" key="1">
    <citation type="submission" date="2020-06" db="EMBL/GenBank/DDBJ databases">
        <authorList>
            <person name="Li R."/>
            <person name="Bekaert M."/>
        </authorList>
    </citation>
    <scope>NUCLEOTIDE SEQUENCE [LARGE SCALE GENOMIC DNA]</scope>
    <source>
        <strain evidence="22">wild</strain>
    </source>
</reference>
<proteinExistence type="inferred from homology"/>
<dbReference type="Pfam" id="PF04851">
    <property type="entry name" value="ResIII"/>
    <property type="match status" value="1"/>
</dbReference>
<dbReference type="PANTHER" id="PTHR14074:SF16">
    <property type="entry name" value="ANTIVIRAL INNATE IMMUNE RESPONSE RECEPTOR RIG-I"/>
    <property type="match status" value="1"/>
</dbReference>
<dbReference type="AlphaFoldDB" id="A0A6J8CLB2"/>
<dbReference type="EC" id="3.6.4.13" evidence="3"/>
<keyword evidence="16" id="KW-0175">Coiled coil</keyword>
<dbReference type="Gene3D" id="2.170.150.30">
    <property type="entry name" value="RIG-I-like receptor, C-terminal regulatory domain"/>
    <property type="match status" value="1"/>
</dbReference>
<feature type="domain" description="Ig-like" evidence="17">
    <location>
        <begin position="238"/>
        <end position="325"/>
    </location>
</feature>
<gene>
    <name evidence="21" type="ORF">MCOR_31675</name>
</gene>
<dbReference type="InterPro" id="IPR041204">
    <property type="entry name" value="RIG-I-like_C"/>
</dbReference>
<dbReference type="GO" id="GO:0016787">
    <property type="term" value="F:hydrolase activity"/>
    <property type="evidence" value="ECO:0007669"/>
    <property type="project" value="UniProtKB-KW"/>
</dbReference>
<evidence type="ECO:0000256" key="5">
    <source>
        <dbReference type="ARBA" id="ARBA00022588"/>
    </source>
</evidence>
<dbReference type="Pfam" id="PF11648">
    <property type="entry name" value="RIG-I_C-RD"/>
    <property type="match status" value="1"/>
</dbReference>
<dbReference type="InterPro" id="IPR013783">
    <property type="entry name" value="Ig-like_fold"/>
</dbReference>
<evidence type="ECO:0000313" key="21">
    <source>
        <dbReference type="EMBL" id="CAC5397218.1"/>
    </source>
</evidence>
<keyword evidence="9" id="KW-0347">Helicase</keyword>